<dbReference type="SMART" id="SM00490">
    <property type="entry name" value="HELICc"/>
    <property type="match status" value="1"/>
</dbReference>
<accession>A0ABU9X0T6</accession>
<dbReference type="InterPro" id="IPR001650">
    <property type="entry name" value="Helicase_C-like"/>
</dbReference>
<evidence type="ECO:0000256" key="3">
    <source>
        <dbReference type="SAM" id="MobiDB-lite"/>
    </source>
</evidence>
<dbReference type="EMBL" id="JBDFRB010000008">
    <property type="protein sequence ID" value="MEN2745035.1"/>
    <property type="molecule type" value="Genomic_DNA"/>
</dbReference>
<dbReference type="InterPro" id="IPR049730">
    <property type="entry name" value="SNF2/RAD54-like_C"/>
</dbReference>
<keyword evidence="2" id="KW-0479">Metal-binding</keyword>
<keyword evidence="2" id="KW-0863">Zinc-finger</keyword>
<keyword evidence="7" id="KW-0347">Helicase</keyword>
<keyword evidence="7" id="KW-0547">Nucleotide-binding</keyword>
<dbReference type="InterPro" id="IPR000330">
    <property type="entry name" value="SNF2_N"/>
</dbReference>
<dbReference type="Pfam" id="PF00271">
    <property type="entry name" value="Helicase_C"/>
    <property type="match status" value="1"/>
</dbReference>
<dbReference type="Pfam" id="PF00176">
    <property type="entry name" value="SNF2-rel_dom"/>
    <property type="match status" value="1"/>
</dbReference>
<evidence type="ECO:0000259" key="6">
    <source>
        <dbReference type="PROSITE" id="PS51194"/>
    </source>
</evidence>
<evidence type="ECO:0000313" key="8">
    <source>
        <dbReference type="Proteomes" id="UP001422074"/>
    </source>
</evidence>
<dbReference type="Gene3D" id="3.40.50.10810">
    <property type="entry name" value="Tandem AAA-ATPase domain"/>
    <property type="match status" value="1"/>
</dbReference>
<gene>
    <name evidence="7" type="ORF">ABCQ75_10860</name>
</gene>
<evidence type="ECO:0000256" key="1">
    <source>
        <dbReference type="ARBA" id="ARBA00022801"/>
    </source>
</evidence>
<dbReference type="SUPFAM" id="SSF52540">
    <property type="entry name" value="P-loop containing nucleoside triphosphate hydrolases"/>
    <property type="match status" value="2"/>
</dbReference>
<evidence type="ECO:0000259" key="4">
    <source>
        <dbReference type="PROSITE" id="PS50966"/>
    </source>
</evidence>
<dbReference type="RefSeq" id="WP_345885388.1">
    <property type="nucleotide sequence ID" value="NZ_JBDFRB010000008.1"/>
</dbReference>
<name>A0ABU9X0T6_9MICC</name>
<keyword evidence="7" id="KW-0067">ATP-binding</keyword>
<dbReference type="PANTHER" id="PTHR10799">
    <property type="entry name" value="SNF2/RAD54 HELICASE FAMILY"/>
    <property type="match status" value="1"/>
</dbReference>
<proteinExistence type="predicted"/>
<sequence>MASFQLPEPDDAGGGAPPLIDVGTVAARVGPAAIARGRTYARSGHVHYVEWDADSAVIAGEVQGSEVEPYRTEVYLRSGSSGYACTGSWCSCPIGEDCKHVAALVLASNEIAVAADVLGLRRATEIGPATNRRGAFSAQPVPVPAPAPEPAWKGELQRIIDPSTARNPLRGPGQRLGLQFELRDLDAELGKRFGGYPAARHRQGTKLGMRPVTHNPHTGNWVKGNLTWSTFGRQNIYGDFHQPHFDCFRELQALRLGTESGYWNGSDPWMYLDDYLSPLLWTLLEAAAQMEIGLVGARKGTEVALADGTATVTLDAHSAPDGDGGLRLSPVLAIGGVPVPATAAGTIGDHGAYAVVRENGTERILLAPAAARLTERERALLGTPAGIEIPGPDREAFLAEVYPDLARSVTLRAADDGVQLPPVAPPRLVLTAAFEPGDVLRLAWHWEYGAGDAARQLALVPVPGEATRRDERAEAEAKDRATALLADTPLRGKPLGPARLEDLDTADFAERVLPQLAALEGVDVRVEGTQPDYRRLEGSPQLVVSTVESEKRDWFDLGLMVTIGERTIPFQDIFTALARGRDKVLLPDKTWFRIDTPEIQRLRRLIDDSHELREWRAEGGAKKPPRLSVYQAGLWDEIAELAGETVQAPRWKEAVEGLLDPHALDRVPVPAGLAAELRPYQDEGFQWLAFLHRHGLGGVLADDMGLGKTLQTLALILHARDGAGQDSGSQGKTARDGAGRQDGAAGSGAARPAPFLVVAPTSVVPNWAAEAARFAPGVATVALTDTQGKSGTPIADAAAVADIVVTSYALFRLDFEAYDAVEWSGLIMDEAQFLKNRATKAHQCARDLATPFKLALTGTPLENNLMELWSLFAIVAPGLFPAAHHFSQEFAKPVEKNGDATRLARLRRRVRPLMLRRTKEAVATELPEKLEQRLDVELSPRHRKLYQQYLQRERQKVLGLVEDLDRNRFIVFRSLTLLRLMALDPALVDEAHDGVSPAKLDALLEQLGDVVAEGHRALVFSQFTSFLKKAAERLDAEGIAYEYLDGSTRRRGEVVSRFKEGHAPVFLISLKAGGFGLNLTEADYCFLLDPWWNPAAEAQAVDRAHRIGQTRKVMTYRLVASGTIEEKVMELKEKKAALFSSVMDDDAMFASSLTADDVRSLLE</sequence>
<keyword evidence="2" id="KW-0862">Zinc</keyword>
<dbReference type="InterPro" id="IPR038718">
    <property type="entry name" value="SNF2-like_sf"/>
</dbReference>
<feature type="domain" description="Helicase C-terminal" evidence="6">
    <location>
        <begin position="1003"/>
        <end position="1147"/>
    </location>
</feature>
<keyword evidence="1" id="KW-0378">Hydrolase</keyword>
<feature type="region of interest" description="Disordered" evidence="3">
    <location>
        <begin position="722"/>
        <end position="747"/>
    </location>
</feature>
<dbReference type="PROSITE" id="PS51194">
    <property type="entry name" value="HELICASE_CTER"/>
    <property type="match status" value="1"/>
</dbReference>
<dbReference type="InterPro" id="IPR027417">
    <property type="entry name" value="P-loop_NTPase"/>
</dbReference>
<dbReference type="Proteomes" id="UP001422074">
    <property type="component" value="Unassembled WGS sequence"/>
</dbReference>
<dbReference type="PROSITE" id="PS50966">
    <property type="entry name" value="ZF_SWIM"/>
    <property type="match status" value="1"/>
</dbReference>
<dbReference type="InterPro" id="IPR007527">
    <property type="entry name" value="Znf_SWIM"/>
</dbReference>
<feature type="domain" description="Helicase ATP-binding" evidence="5">
    <location>
        <begin position="689"/>
        <end position="878"/>
    </location>
</feature>
<keyword evidence="8" id="KW-1185">Reference proteome</keyword>
<comment type="caution">
    <text evidence="7">The sequence shown here is derived from an EMBL/GenBank/DDBJ whole genome shotgun (WGS) entry which is preliminary data.</text>
</comment>
<feature type="domain" description="SWIM-type" evidence="4">
    <location>
        <begin position="70"/>
        <end position="109"/>
    </location>
</feature>
<dbReference type="CDD" id="cd18793">
    <property type="entry name" value="SF2_C_SNF"/>
    <property type="match status" value="1"/>
</dbReference>
<dbReference type="SMART" id="SM00487">
    <property type="entry name" value="DEXDc"/>
    <property type="match status" value="1"/>
</dbReference>
<dbReference type="InterPro" id="IPR014001">
    <property type="entry name" value="Helicase_ATP-bd"/>
</dbReference>
<dbReference type="Gene3D" id="3.40.50.300">
    <property type="entry name" value="P-loop containing nucleotide triphosphate hydrolases"/>
    <property type="match status" value="1"/>
</dbReference>
<dbReference type="PROSITE" id="PS51192">
    <property type="entry name" value="HELICASE_ATP_BIND_1"/>
    <property type="match status" value="1"/>
</dbReference>
<dbReference type="GO" id="GO:0004386">
    <property type="term" value="F:helicase activity"/>
    <property type="evidence" value="ECO:0007669"/>
    <property type="project" value="UniProtKB-KW"/>
</dbReference>
<protein>
    <submittedName>
        <fullName evidence="7">DEAD/DEAH box helicase</fullName>
    </submittedName>
</protein>
<reference evidence="7 8" key="1">
    <citation type="submission" date="2024-05" db="EMBL/GenBank/DDBJ databases">
        <title>Sinomonas sp. nov., isolated from a waste landfill.</title>
        <authorList>
            <person name="Zhao Y."/>
        </authorList>
    </citation>
    <scope>NUCLEOTIDE SEQUENCE [LARGE SCALE GENOMIC DNA]</scope>
    <source>
        <strain evidence="7 8">CCTCC AB2014300</strain>
    </source>
</reference>
<organism evidence="7 8">
    <name type="scientific">Sinomonas halotolerans</name>
    <dbReference type="NCBI Taxonomy" id="1644133"/>
    <lineage>
        <taxon>Bacteria</taxon>
        <taxon>Bacillati</taxon>
        <taxon>Actinomycetota</taxon>
        <taxon>Actinomycetes</taxon>
        <taxon>Micrococcales</taxon>
        <taxon>Micrococcaceae</taxon>
        <taxon>Sinomonas</taxon>
    </lineage>
</organism>
<evidence type="ECO:0000313" key="7">
    <source>
        <dbReference type="EMBL" id="MEN2745035.1"/>
    </source>
</evidence>
<evidence type="ECO:0000256" key="2">
    <source>
        <dbReference type="PROSITE-ProRule" id="PRU00325"/>
    </source>
</evidence>
<evidence type="ECO:0000259" key="5">
    <source>
        <dbReference type="PROSITE" id="PS51192"/>
    </source>
</evidence>